<evidence type="ECO:0000256" key="2">
    <source>
        <dbReference type="SAM" id="Phobius"/>
    </source>
</evidence>
<feature type="compositionally biased region" description="Acidic residues" evidence="1">
    <location>
        <begin position="498"/>
        <end position="508"/>
    </location>
</feature>
<dbReference type="EMBL" id="CAJNDS010002669">
    <property type="protein sequence ID" value="CAE7561194.1"/>
    <property type="molecule type" value="Genomic_DNA"/>
</dbReference>
<dbReference type="CDD" id="cd00519">
    <property type="entry name" value="Lipase_3"/>
    <property type="match status" value="1"/>
</dbReference>
<dbReference type="GO" id="GO:0006629">
    <property type="term" value="P:lipid metabolic process"/>
    <property type="evidence" value="ECO:0007669"/>
    <property type="project" value="InterPro"/>
</dbReference>
<dbReference type="SUPFAM" id="SSF53474">
    <property type="entry name" value="alpha/beta-Hydrolases"/>
    <property type="match status" value="1"/>
</dbReference>
<dbReference type="OrthoDB" id="345705at2759"/>
<protein>
    <recommendedName>
        <fullName evidence="3">Fungal lipase-type domain-containing protein</fullName>
    </recommendedName>
</protein>
<feature type="transmembrane region" description="Helical" evidence="2">
    <location>
        <begin position="157"/>
        <end position="182"/>
    </location>
</feature>
<comment type="caution">
    <text evidence="4">The sequence shown here is derived from an EMBL/GenBank/DDBJ whole genome shotgun (WGS) entry which is preliminary data.</text>
</comment>
<keyword evidence="5" id="KW-1185">Reference proteome</keyword>
<evidence type="ECO:0000313" key="4">
    <source>
        <dbReference type="EMBL" id="CAE7561194.1"/>
    </source>
</evidence>
<keyword evidence="2" id="KW-1133">Transmembrane helix</keyword>
<feature type="transmembrane region" description="Helical" evidence="2">
    <location>
        <begin position="222"/>
        <end position="241"/>
    </location>
</feature>
<keyword evidence="2" id="KW-0812">Transmembrane</keyword>
<accession>A0A812U9F8</accession>
<sequence>MTKDGKPWTTLFRAPRMHAPSGAWLEAFSKWDAQAMLIAVPWTLLAVSLTFFVSVYAIEAAVEETAPSLLRALEGVIGILQYLVALCAVLYLPVALLLERPSSCCWASGPRRPPEGWFSLLAVLACAGVALTYARSFHTLPDRSKRLGFLTFVHGSLAFRAGATLEFLLQIAWLWAAAGLRCEEGASVPRWRRWSYFLLTALWMLTWWGPTDEQTPPSKFDSAVVVAGYSSRLILFVYCVARACRKCTRHIQCFCGCCAMCRDDWRCLENLPCTPGRARLRYLLYYLLTRPPFLIIMNLPIGYPHAFLASFALVVRCGLVLLVAIALRPAPSVKEHEVEVETRGKFDILLALRLCDFSCETYLGAPMPAVIVVSGCGHALLNGEYRQEGRDAEDHPEYVQSSGDGRLRFSEGTWEAAWAPSGVLDPKLRAYAEDQVRSPDQVMMWFEVHGEEHTANANMRAEPSSSELQRGFVKSGGCDQLDVQWLITEHHGCLAEEAAEDQGQPDEEAPAHTAEASISAAPRREDEVSLVVAFRGTNSVTNVATDLRISLTPLAEESKTGPFGSAHGQQPVCFDLKDKVKAKLSVLDEVRPSSTSTNPFSPSHRAQARAPLRDRQDSQLSDSADEDSDSDSWLSGCCRVLARCCSRLFFPFLPSDFEDDDEELSLEALERVRVHKGFAEAYAAVRADVLVQLEERLQYWHEKDVPVRVYATGHSLGGAIANLFALDLSAAPEHDSARRLPFKDPVVVYTFGSPRAGNASFRSVYNSLVPQTFRIVASRDVVPTLPPSIAYRQLGREVWVDDAGELTFVMSWAMRHILPARDSIWYHAMLSYFRLLNRSHIRKTGQMFPSAFRGEPSVREALDGKLTAS</sequence>
<evidence type="ECO:0000259" key="3">
    <source>
        <dbReference type="Pfam" id="PF01764"/>
    </source>
</evidence>
<dbReference type="PANTHER" id="PTHR45856">
    <property type="entry name" value="ALPHA/BETA-HYDROLASES SUPERFAMILY PROTEIN"/>
    <property type="match status" value="1"/>
</dbReference>
<feature type="transmembrane region" description="Helical" evidence="2">
    <location>
        <begin position="35"/>
        <end position="58"/>
    </location>
</feature>
<feature type="transmembrane region" description="Helical" evidence="2">
    <location>
        <begin position="118"/>
        <end position="137"/>
    </location>
</feature>
<feature type="transmembrane region" description="Helical" evidence="2">
    <location>
        <begin position="283"/>
        <end position="301"/>
    </location>
</feature>
<feature type="region of interest" description="Disordered" evidence="1">
    <location>
        <begin position="590"/>
        <end position="632"/>
    </location>
</feature>
<evidence type="ECO:0000256" key="1">
    <source>
        <dbReference type="SAM" id="MobiDB-lite"/>
    </source>
</evidence>
<dbReference type="Proteomes" id="UP000604046">
    <property type="component" value="Unassembled WGS sequence"/>
</dbReference>
<feature type="transmembrane region" description="Helical" evidence="2">
    <location>
        <begin position="194"/>
        <end position="210"/>
    </location>
</feature>
<gene>
    <name evidence="4" type="ORF">SNAT2548_LOCUS31653</name>
</gene>
<dbReference type="Pfam" id="PF01764">
    <property type="entry name" value="Lipase_3"/>
    <property type="match status" value="1"/>
</dbReference>
<feature type="transmembrane region" description="Helical" evidence="2">
    <location>
        <begin position="78"/>
        <end position="98"/>
    </location>
</feature>
<dbReference type="Gene3D" id="3.40.50.1820">
    <property type="entry name" value="alpha/beta hydrolase"/>
    <property type="match status" value="1"/>
</dbReference>
<dbReference type="InterPro" id="IPR002921">
    <property type="entry name" value="Fungal_lipase-type"/>
</dbReference>
<proteinExistence type="predicted"/>
<evidence type="ECO:0000313" key="5">
    <source>
        <dbReference type="Proteomes" id="UP000604046"/>
    </source>
</evidence>
<reference evidence="4" key="1">
    <citation type="submission" date="2021-02" db="EMBL/GenBank/DDBJ databases">
        <authorList>
            <person name="Dougan E. K."/>
            <person name="Rhodes N."/>
            <person name="Thang M."/>
            <person name="Chan C."/>
        </authorList>
    </citation>
    <scope>NUCLEOTIDE SEQUENCE</scope>
</reference>
<dbReference type="InterPro" id="IPR051218">
    <property type="entry name" value="Sec_MonoDiacylglyc_Lipase"/>
</dbReference>
<keyword evidence="2" id="KW-0472">Membrane</keyword>
<name>A0A812U9F8_9DINO</name>
<dbReference type="AlphaFoldDB" id="A0A812U9F8"/>
<organism evidence="4 5">
    <name type="scientific">Symbiodinium natans</name>
    <dbReference type="NCBI Taxonomy" id="878477"/>
    <lineage>
        <taxon>Eukaryota</taxon>
        <taxon>Sar</taxon>
        <taxon>Alveolata</taxon>
        <taxon>Dinophyceae</taxon>
        <taxon>Suessiales</taxon>
        <taxon>Symbiodiniaceae</taxon>
        <taxon>Symbiodinium</taxon>
    </lineage>
</organism>
<dbReference type="InterPro" id="IPR029058">
    <property type="entry name" value="AB_hydrolase_fold"/>
</dbReference>
<feature type="compositionally biased region" description="Low complexity" evidence="1">
    <location>
        <begin position="592"/>
        <end position="603"/>
    </location>
</feature>
<feature type="region of interest" description="Disordered" evidence="1">
    <location>
        <begin position="498"/>
        <end position="522"/>
    </location>
</feature>
<feature type="domain" description="Fungal lipase-type" evidence="3">
    <location>
        <begin position="666"/>
        <end position="787"/>
    </location>
</feature>
<dbReference type="PANTHER" id="PTHR45856:SF24">
    <property type="entry name" value="FUNGAL LIPASE-LIKE DOMAIN-CONTAINING PROTEIN"/>
    <property type="match status" value="1"/>
</dbReference>